<evidence type="ECO:0000313" key="2">
    <source>
        <dbReference type="EMBL" id="KAH7095785.1"/>
    </source>
</evidence>
<dbReference type="Proteomes" id="UP000813461">
    <property type="component" value="Unassembled WGS sequence"/>
</dbReference>
<name>A0A8K0W615_9PLEO</name>
<evidence type="ECO:0000313" key="3">
    <source>
        <dbReference type="Proteomes" id="UP000813461"/>
    </source>
</evidence>
<sequence length="136" mass="14914">MPSPLTTRTNRFQSFTPHRPTSTSLRRLRTAFSPSRSHRSTSPSSSTGTTSPLTRDCSPSSFRSASSSAASIRHMLSIRRKPSVLEFEMEEERHLFGTELDVLEPRPQVGFGSGFMGARGGEGHVVGIFEVLDGKC</sequence>
<feature type="compositionally biased region" description="Low complexity" evidence="1">
    <location>
        <begin position="40"/>
        <end position="70"/>
    </location>
</feature>
<evidence type="ECO:0000256" key="1">
    <source>
        <dbReference type="SAM" id="MobiDB-lite"/>
    </source>
</evidence>
<accession>A0A8K0W615</accession>
<feature type="compositionally biased region" description="Polar residues" evidence="1">
    <location>
        <begin position="1"/>
        <end position="20"/>
    </location>
</feature>
<dbReference type="AlphaFoldDB" id="A0A8K0W615"/>
<gene>
    <name evidence="2" type="ORF">FB567DRAFT_544058</name>
</gene>
<comment type="caution">
    <text evidence="2">The sequence shown here is derived from an EMBL/GenBank/DDBJ whole genome shotgun (WGS) entry which is preliminary data.</text>
</comment>
<organism evidence="2 3">
    <name type="scientific">Paraphoma chrysanthemicola</name>
    <dbReference type="NCBI Taxonomy" id="798071"/>
    <lineage>
        <taxon>Eukaryota</taxon>
        <taxon>Fungi</taxon>
        <taxon>Dikarya</taxon>
        <taxon>Ascomycota</taxon>
        <taxon>Pezizomycotina</taxon>
        <taxon>Dothideomycetes</taxon>
        <taxon>Pleosporomycetidae</taxon>
        <taxon>Pleosporales</taxon>
        <taxon>Pleosporineae</taxon>
        <taxon>Phaeosphaeriaceae</taxon>
        <taxon>Paraphoma</taxon>
    </lineage>
</organism>
<keyword evidence="3" id="KW-1185">Reference proteome</keyword>
<dbReference type="OrthoDB" id="4588567at2759"/>
<reference evidence="2" key="1">
    <citation type="journal article" date="2021" name="Nat. Commun.">
        <title>Genetic determinants of endophytism in the Arabidopsis root mycobiome.</title>
        <authorList>
            <person name="Mesny F."/>
            <person name="Miyauchi S."/>
            <person name="Thiergart T."/>
            <person name="Pickel B."/>
            <person name="Atanasova L."/>
            <person name="Karlsson M."/>
            <person name="Huettel B."/>
            <person name="Barry K.W."/>
            <person name="Haridas S."/>
            <person name="Chen C."/>
            <person name="Bauer D."/>
            <person name="Andreopoulos W."/>
            <person name="Pangilinan J."/>
            <person name="LaButti K."/>
            <person name="Riley R."/>
            <person name="Lipzen A."/>
            <person name="Clum A."/>
            <person name="Drula E."/>
            <person name="Henrissat B."/>
            <person name="Kohler A."/>
            <person name="Grigoriev I.V."/>
            <person name="Martin F.M."/>
            <person name="Hacquard S."/>
        </authorList>
    </citation>
    <scope>NUCLEOTIDE SEQUENCE</scope>
    <source>
        <strain evidence="2">MPI-SDFR-AT-0120</strain>
    </source>
</reference>
<protein>
    <submittedName>
        <fullName evidence="2">Uncharacterized protein</fullName>
    </submittedName>
</protein>
<proteinExistence type="predicted"/>
<feature type="region of interest" description="Disordered" evidence="1">
    <location>
        <begin position="1"/>
        <end position="70"/>
    </location>
</feature>
<dbReference type="EMBL" id="JAGMVJ010000001">
    <property type="protein sequence ID" value="KAH7095785.1"/>
    <property type="molecule type" value="Genomic_DNA"/>
</dbReference>